<evidence type="ECO:0008006" key="4">
    <source>
        <dbReference type="Google" id="ProtNLM"/>
    </source>
</evidence>
<evidence type="ECO:0000313" key="2">
    <source>
        <dbReference type="EMBL" id="GFR44879.1"/>
    </source>
</evidence>
<protein>
    <recommendedName>
        <fullName evidence="4">SET domain-containing protein</fullName>
    </recommendedName>
</protein>
<dbReference type="CDD" id="cd20071">
    <property type="entry name" value="SET_SMYD"/>
    <property type="match status" value="1"/>
</dbReference>
<proteinExistence type="predicted"/>
<accession>A0AAD3DN05</accession>
<feature type="compositionally biased region" description="Basic and acidic residues" evidence="1">
    <location>
        <begin position="353"/>
        <end position="364"/>
    </location>
</feature>
<dbReference type="PANTHER" id="PTHR47643:SF2">
    <property type="entry name" value="TPR DOMAIN PROTEIN (AFU_ORTHOLOGUE AFUA_5G12710)"/>
    <property type="match status" value="1"/>
</dbReference>
<feature type="compositionally biased region" description="Low complexity" evidence="1">
    <location>
        <begin position="478"/>
        <end position="487"/>
    </location>
</feature>
<feature type="compositionally biased region" description="Gly residues" evidence="1">
    <location>
        <begin position="149"/>
        <end position="158"/>
    </location>
</feature>
<feature type="region of interest" description="Disordered" evidence="1">
    <location>
        <begin position="894"/>
        <end position="917"/>
    </location>
</feature>
<dbReference type="SUPFAM" id="SSF82199">
    <property type="entry name" value="SET domain"/>
    <property type="match status" value="1"/>
</dbReference>
<dbReference type="InterPro" id="IPR046341">
    <property type="entry name" value="SET_dom_sf"/>
</dbReference>
<dbReference type="EMBL" id="BMAR01000008">
    <property type="protein sequence ID" value="GFR44879.1"/>
    <property type="molecule type" value="Genomic_DNA"/>
</dbReference>
<dbReference type="Gene3D" id="2.170.270.10">
    <property type="entry name" value="SET domain"/>
    <property type="match status" value="1"/>
</dbReference>
<feature type="compositionally biased region" description="Acidic residues" evidence="1">
    <location>
        <begin position="254"/>
        <end position="289"/>
    </location>
</feature>
<sequence length="917" mass="95213">MLLNRSQTPFFCVGRRSHAFCTASLSRGGSSRSFNSNYGGTGSRDAGSASPYGRRSRDIRGSDAGSSSNDRDARSHGNPSSHGLSNRDNIGNFRGRGRGQGRGHGSGGRSNSVEQQLAPAGSESSTQGRGQAQGFRGRGRGESGRGRGRGQQGRGGRFGRPNRNDLDDGSDDDEDDEYRGDTGSTRKRGAGSASTDGDFIVIGRADTPSAVRQKAAVKGAADGAADSPSSSSGIRSTTDPDLLDGSRFWKEVSGIDDADYEDGEEEEEEEGEEEGLEGAEGEEDEDEDVPQSPEQLLARMQQLGFTLQQQQQPDTGAGSGGRAPAAAAADTGDVAAAAKEEDENAAASSLTKAEVEAPAPHRPEAAAAQPPRGGNKGAAGVTEAVGAAAGADLALRDLRDTFIATMTPPSLPPWFLGPLEVVAAGRATGRGVSLRATRSVAAGELLAVSLPLAIRYSRRGTTPENEELADLMMLTMTGQQQQQQGQGRHVRHGGVGGNRREAAAAAAAGSSSGAVNGNGSFSGLTDLQQSLLGLLPRAAPAAAAAPGGSSSAGGASSSVAVGPAVKRAFLEMVARSAADSSAPRSPPVLGAEELYRVVNGSCMGEEFQDLVLCKLRGERPMGHIALWPEAAFTSHSCAPTATAYALGDRLITRAAVDILKGGEVSLNWLGSLLTSPLEVRRAELRQKYGFTCGCVRCTAEAKYDSTPLAALLMSVYDTCQQLSPRLEQAIAAGDVAAVGAAREQLRGLQEQVEAAIRTASPKVNSKVRRWLQASVYDLYDLVSLSADELAAAAAAAGGAREQSFKASPPAAAAAAAALVETESLAQCCRIIEGVTPGSDAHVSLSAELVMRCLERFGPQHEEYLQVRAGVVRAYGARYGNVSPAVMEQLVAARLAAEAEDDEEAEEEEEEEEDEEGV</sequence>
<feature type="compositionally biased region" description="Acidic residues" evidence="1">
    <location>
        <begin position="167"/>
        <end position="178"/>
    </location>
</feature>
<evidence type="ECO:0000313" key="3">
    <source>
        <dbReference type="Proteomes" id="UP001054857"/>
    </source>
</evidence>
<gene>
    <name evidence="2" type="ORF">Agub_g6222</name>
</gene>
<feature type="compositionally biased region" description="Low complexity" evidence="1">
    <location>
        <begin position="214"/>
        <end position="233"/>
    </location>
</feature>
<feature type="compositionally biased region" description="Acidic residues" evidence="1">
    <location>
        <begin position="897"/>
        <end position="917"/>
    </location>
</feature>
<reference evidence="2 3" key="1">
    <citation type="journal article" date="2021" name="Sci. Rep.">
        <title>Genome sequencing of the multicellular alga Astrephomene provides insights into convergent evolution of germ-soma differentiation.</title>
        <authorList>
            <person name="Yamashita S."/>
            <person name="Yamamoto K."/>
            <person name="Matsuzaki R."/>
            <person name="Suzuki S."/>
            <person name="Yamaguchi H."/>
            <person name="Hirooka S."/>
            <person name="Minakuchi Y."/>
            <person name="Miyagishima S."/>
            <person name="Kawachi M."/>
            <person name="Toyoda A."/>
            <person name="Nozaki H."/>
        </authorList>
    </citation>
    <scope>NUCLEOTIDE SEQUENCE [LARGE SCALE GENOMIC DNA]</scope>
    <source>
        <strain evidence="2 3">NIES-4017</strain>
    </source>
</reference>
<comment type="caution">
    <text evidence="2">The sequence shown here is derived from an EMBL/GenBank/DDBJ whole genome shotgun (WGS) entry which is preliminary data.</text>
</comment>
<feature type="compositionally biased region" description="Low complexity" evidence="1">
    <location>
        <begin position="503"/>
        <end position="513"/>
    </location>
</feature>
<dbReference type="InterPro" id="IPR053209">
    <property type="entry name" value="Gramillin-biosynth_MTr"/>
</dbReference>
<dbReference type="AlphaFoldDB" id="A0AAD3DN05"/>
<feature type="region of interest" description="Disordered" evidence="1">
    <location>
        <begin position="477"/>
        <end position="513"/>
    </location>
</feature>
<feature type="compositionally biased region" description="Low complexity" evidence="1">
    <location>
        <begin position="322"/>
        <end position="337"/>
    </location>
</feature>
<keyword evidence="3" id="KW-1185">Reference proteome</keyword>
<feature type="region of interest" description="Disordered" evidence="1">
    <location>
        <begin position="25"/>
        <end position="379"/>
    </location>
</feature>
<feature type="compositionally biased region" description="Low complexity" evidence="1">
    <location>
        <begin position="301"/>
        <end position="312"/>
    </location>
</feature>
<dbReference type="Proteomes" id="UP001054857">
    <property type="component" value="Unassembled WGS sequence"/>
</dbReference>
<name>A0AAD3DN05_9CHLO</name>
<dbReference type="PANTHER" id="PTHR47643">
    <property type="entry name" value="TPR DOMAIN PROTEIN (AFU_ORTHOLOGUE AFUA_5G12710)"/>
    <property type="match status" value="1"/>
</dbReference>
<evidence type="ECO:0000256" key="1">
    <source>
        <dbReference type="SAM" id="MobiDB-lite"/>
    </source>
</evidence>
<organism evidence="2 3">
    <name type="scientific">Astrephomene gubernaculifera</name>
    <dbReference type="NCBI Taxonomy" id="47775"/>
    <lineage>
        <taxon>Eukaryota</taxon>
        <taxon>Viridiplantae</taxon>
        <taxon>Chlorophyta</taxon>
        <taxon>core chlorophytes</taxon>
        <taxon>Chlorophyceae</taxon>
        <taxon>CS clade</taxon>
        <taxon>Chlamydomonadales</taxon>
        <taxon>Astrephomenaceae</taxon>
        <taxon>Astrephomene</taxon>
    </lineage>
</organism>
<feature type="compositionally biased region" description="Low complexity" evidence="1">
    <location>
        <begin position="25"/>
        <end position="38"/>
    </location>
</feature>